<dbReference type="InterPro" id="IPR027417">
    <property type="entry name" value="P-loop_NTPase"/>
</dbReference>
<dbReference type="InterPro" id="IPR003593">
    <property type="entry name" value="AAA+_ATPase"/>
</dbReference>
<protein>
    <submittedName>
        <fullName evidence="4">Bacteriocin ABC transporter ATP-binding protein</fullName>
    </submittedName>
</protein>
<dbReference type="Gene3D" id="3.40.50.300">
    <property type="entry name" value="P-loop containing nucleotide triphosphate hydrolases"/>
    <property type="match status" value="1"/>
</dbReference>
<dbReference type="RefSeq" id="WP_126779024.1">
    <property type="nucleotide sequence ID" value="NZ_JBQDMR010000004.1"/>
</dbReference>
<dbReference type="GO" id="GO:0005886">
    <property type="term" value="C:plasma membrane"/>
    <property type="evidence" value="ECO:0007669"/>
    <property type="project" value="TreeGrafter"/>
</dbReference>
<evidence type="ECO:0000259" key="3">
    <source>
        <dbReference type="PROSITE" id="PS50893"/>
    </source>
</evidence>
<dbReference type="PROSITE" id="PS00211">
    <property type="entry name" value="ABC_TRANSPORTER_1"/>
    <property type="match status" value="1"/>
</dbReference>
<dbReference type="AlphaFoldDB" id="A0A429ZRZ8"/>
<dbReference type="InterPro" id="IPR003439">
    <property type="entry name" value="ABC_transporter-like_ATP-bd"/>
</dbReference>
<evidence type="ECO:0000313" key="4">
    <source>
        <dbReference type="EMBL" id="RST96419.1"/>
    </source>
</evidence>
<dbReference type="Pfam" id="PF00005">
    <property type="entry name" value="ABC_tran"/>
    <property type="match status" value="1"/>
</dbReference>
<dbReference type="InterPro" id="IPR015854">
    <property type="entry name" value="ABC_transpr_LolD-like"/>
</dbReference>
<dbReference type="PROSITE" id="PS50893">
    <property type="entry name" value="ABC_TRANSPORTER_2"/>
    <property type="match status" value="1"/>
</dbReference>
<dbReference type="Proteomes" id="UP000287239">
    <property type="component" value="Unassembled WGS sequence"/>
</dbReference>
<dbReference type="PANTHER" id="PTHR24220:SF86">
    <property type="entry name" value="ABC TRANSPORTER ABCH.1"/>
    <property type="match status" value="1"/>
</dbReference>
<dbReference type="GO" id="GO:0005524">
    <property type="term" value="F:ATP binding"/>
    <property type="evidence" value="ECO:0007669"/>
    <property type="project" value="UniProtKB-KW"/>
</dbReference>
<dbReference type="EMBL" id="NGJU01000007">
    <property type="protein sequence ID" value="RST96419.1"/>
    <property type="molecule type" value="Genomic_DNA"/>
</dbReference>
<gene>
    <name evidence="4" type="ORF">CBF35_05790</name>
</gene>
<accession>A0A429ZRZ8</accession>
<evidence type="ECO:0000256" key="1">
    <source>
        <dbReference type="ARBA" id="ARBA00022741"/>
    </source>
</evidence>
<dbReference type="OrthoDB" id="9791546at2"/>
<sequence length="211" mass="23644">MIELKGISKEYKHKKVLNNYDLIIETGEFLCIYGNSGVGKTTLLNILSLVERPTAGTVIFDQHSQPTKKKVRELRLAKIGYLFQSYGLIDNESVAANLVIALKGKSLAKGEVKKAMLKVLEEVSLDVELSQKVFELSGGEQQRLALARLLLKEPTYIFADEPTGNLDAENTDLVFAILQRFHNQGGTVVFVTHNQRLLEKAPKTLELKRKF</sequence>
<evidence type="ECO:0000256" key="2">
    <source>
        <dbReference type="ARBA" id="ARBA00022840"/>
    </source>
</evidence>
<name>A0A429ZRZ8_9ENTE</name>
<dbReference type="PANTHER" id="PTHR24220">
    <property type="entry name" value="IMPORT ATP-BINDING PROTEIN"/>
    <property type="match status" value="1"/>
</dbReference>
<feature type="domain" description="ABC transporter" evidence="3">
    <location>
        <begin position="2"/>
        <end position="210"/>
    </location>
</feature>
<dbReference type="InterPro" id="IPR017871">
    <property type="entry name" value="ABC_transporter-like_CS"/>
</dbReference>
<evidence type="ECO:0000313" key="5">
    <source>
        <dbReference type="Proteomes" id="UP000287239"/>
    </source>
</evidence>
<keyword evidence="1" id="KW-0547">Nucleotide-binding</keyword>
<dbReference type="GO" id="GO:0016887">
    <property type="term" value="F:ATP hydrolysis activity"/>
    <property type="evidence" value="ECO:0007669"/>
    <property type="project" value="InterPro"/>
</dbReference>
<keyword evidence="5" id="KW-1185">Reference proteome</keyword>
<dbReference type="GO" id="GO:0022857">
    <property type="term" value="F:transmembrane transporter activity"/>
    <property type="evidence" value="ECO:0007669"/>
    <property type="project" value="TreeGrafter"/>
</dbReference>
<keyword evidence="2 4" id="KW-0067">ATP-binding</keyword>
<comment type="caution">
    <text evidence="4">The sequence shown here is derived from an EMBL/GenBank/DDBJ whole genome shotgun (WGS) entry which is preliminary data.</text>
</comment>
<proteinExistence type="predicted"/>
<dbReference type="SUPFAM" id="SSF52540">
    <property type="entry name" value="P-loop containing nucleoside triphosphate hydrolases"/>
    <property type="match status" value="1"/>
</dbReference>
<organism evidence="4 5">
    <name type="scientific">Vagococcus salmoninarum</name>
    <dbReference type="NCBI Taxonomy" id="2739"/>
    <lineage>
        <taxon>Bacteria</taxon>
        <taxon>Bacillati</taxon>
        <taxon>Bacillota</taxon>
        <taxon>Bacilli</taxon>
        <taxon>Lactobacillales</taxon>
        <taxon>Enterococcaceae</taxon>
        <taxon>Vagococcus</taxon>
    </lineage>
</organism>
<dbReference type="SMART" id="SM00382">
    <property type="entry name" value="AAA"/>
    <property type="match status" value="1"/>
</dbReference>
<reference evidence="4 5" key="1">
    <citation type="submission" date="2017-05" db="EMBL/GenBank/DDBJ databases">
        <title>Vagococcus spp. assemblies.</title>
        <authorList>
            <person name="Gulvik C.A."/>
        </authorList>
    </citation>
    <scope>NUCLEOTIDE SEQUENCE [LARGE SCALE GENOMIC DNA]</scope>
    <source>
        <strain evidence="4 5">NCFB 2777</strain>
    </source>
</reference>
<dbReference type="GeneID" id="98567876"/>